<keyword evidence="2 4" id="KW-0378">Hydrolase</keyword>
<dbReference type="InterPro" id="IPR045254">
    <property type="entry name" value="Nit1/2_C-N_Hydrolase"/>
</dbReference>
<dbReference type="PANTHER" id="PTHR23088:SF27">
    <property type="entry name" value="DEAMINATED GLUTATHIONE AMIDASE"/>
    <property type="match status" value="1"/>
</dbReference>
<organism evidence="4 5">
    <name type="scientific">Corallincola platygyrae</name>
    <dbReference type="NCBI Taxonomy" id="1193278"/>
    <lineage>
        <taxon>Bacteria</taxon>
        <taxon>Pseudomonadati</taxon>
        <taxon>Pseudomonadota</taxon>
        <taxon>Gammaproteobacteria</taxon>
        <taxon>Alteromonadales</taxon>
        <taxon>Psychromonadaceae</taxon>
        <taxon>Corallincola</taxon>
    </lineage>
</organism>
<dbReference type="PANTHER" id="PTHR23088">
    <property type="entry name" value="NITRILASE-RELATED"/>
    <property type="match status" value="1"/>
</dbReference>
<dbReference type="GO" id="GO:0016787">
    <property type="term" value="F:hydrolase activity"/>
    <property type="evidence" value="ECO:0007669"/>
    <property type="project" value="UniProtKB-KW"/>
</dbReference>
<dbReference type="RefSeq" id="WP_345341723.1">
    <property type="nucleotide sequence ID" value="NZ_BAABLI010000031.1"/>
</dbReference>
<feature type="domain" description="CN hydrolase" evidence="3">
    <location>
        <begin position="1"/>
        <end position="250"/>
    </location>
</feature>
<dbReference type="SUPFAM" id="SSF56317">
    <property type="entry name" value="Carbon-nitrogen hydrolase"/>
    <property type="match status" value="1"/>
</dbReference>
<dbReference type="PROSITE" id="PS50263">
    <property type="entry name" value="CN_HYDROLASE"/>
    <property type="match status" value="1"/>
</dbReference>
<name>A0ABW4XSX5_9GAMM</name>
<evidence type="ECO:0000256" key="2">
    <source>
        <dbReference type="ARBA" id="ARBA00022801"/>
    </source>
</evidence>
<evidence type="ECO:0000259" key="3">
    <source>
        <dbReference type="PROSITE" id="PS50263"/>
    </source>
</evidence>
<dbReference type="Pfam" id="PF00795">
    <property type="entry name" value="CN_hydrolase"/>
    <property type="match status" value="1"/>
</dbReference>
<accession>A0ABW4XSX5</accession>
<reference evidence="5" key="1">
    <citation type="journal article" date="2019" name="Int. J. Syst. Evol. Microbiol.">
        <title>The Global Catalogue of Microorganisms (GCM) 10K type strain sequencing project: providing services to taxonomists for standard genome sequencing and annotation.</title>
        <authorList>
            <consortium name="The Broad Institute Genomics Platform"/>
            <consortium name="The Broad Institute Genome Sequencing Center for Infectious Disease"/>
            <person name="Wu L."/>
            <person name="Ma J."/>
        </authorList>
    </citation>
    <scope>NUCLEOTIDE SEQUENCE [LARGE SCALE GENOMIC DNA]</scope>
    <source>
        <strain evidence="5">CGMCC 1.10992</strain>
    </source>
</reference>
<evidence type="ECO:0000313" key="5">
    <source>
        <dbReference type="Proteomes" id="UP001597380"/>
    </source>
</evidence>
<dbReference type="Proteomes" id="UP001597380">
    <property type="component" value="Unassembled WGS sequence"/>
</dbReference>
<sequence length="276" mass="30513">MRLTALQWVSSPDPTQNLSHLEKALDNLPDTRPQLVVLPENWACYGGGERQTAAVAELHGRGELQSALSGLAKKHGIWLAAGSLPILNQAADKPTATLLVYGPEGQEVGRYDKLHLFDVDVADAVGSYRESDIYQAGKQPIVIDTELGRVGLAICYDLRFPELFRWMRAKGAEVIVLPAAFTQVTGEAHWQTLLRARAIENQCYIVAADQAGVHANGRETYGHSLVIDPWGEVLAMQDKGVACVTVIMDREKLTQVRSNMPVMQHSRFFSHWDKES</sequence>
<dbReference type="InterPro" id="IPR003010">
    <property type="entry name" value="C-N_Hydrolase"/>
</dbReference>
<gene>
    <name evidence="4" type="ORF">ACFSJ3_16620</name>
</gene>
<dbReference type="CDD" id="cd07572">
    <property type="entry name" value="nit"/>
    <property type="match status" value="1"/>
</dbReference>
<comment type="similarity">
    <text evidence="1">Belongs to the carbon-nitrogen hydrolase superfamily. NIT1/NIT2 family.</text>
</comment>
<dbReference type="PROSITE" id="PS01227">
    <property type="entry name" value="UPF0012"/>
    <property type="match status" value="1"/>
</dbReference>
<comment type="caution">
    <text evidence="4">The sequence shown here is derived from an EMBL/GenBank/DDBJ whole genome shotgun (WGS) entry which is preliminary data.</text>
</comment>
<dbReference type="Gene3D" id="3.60.110.10">
    <property type="entry name" value="Carbon-nitrogen hydrolase"/>
    <property type="match status" value="1"/>
</dbReference>
<keyword evidence="5" id="KW-1185">Reference proteome</keyword>
<dbReference type="InterPro" id="IPR001110">
    <property type="entry name" value="UPF0012_CS"/>
</dbReference>
<dbReference type="InterPro" id="IPR036526">
    <property type="entry name" value="C-N_Hydrolase_sf"/>
</dbReference>
<dbReference type="EMBL" id="JBHUHT010000027">
    <property type="protein sequence ID" value="MFD2097616.1"/>
    <property type="molecule type" value="Genomic_DNA"/>
</dbReference>
<protein>
    <submittedName>
        <fullName evidence="4">Carbon-nitrogen hydrolase family protein</fullName>
    </submittedName>
</protein>
<evidence type="ECO:0000256" key="1">
    <source>
        <dbReference type="ARBA" id="ARBA00010613"/>
    </source>
</evidence>
<evidence type="ECO:0000313" key="4">
    <source>
        <dbReference type="EMBL" id="MFD2097616.1"/>
    </source>
</evidence>
<proteinExistence type="inferred from homology"/>